<accession>A0A7X3SPL1</accession>
<evidence type="ECO:0000313" key="2">
    <source>
        <dbReference type="Proteomes" id="UP000436483"/>
    </source>
</evidence>
<dbReference type="RefSeq" id="WP_160884823.1">
    <property type="nucleotide sequence ID" value="NZ_WURB01000007.1"/>
</dbReference>
<evidence type="ECO:0008006" key="3">
    <source>
        <dbReference type="Google" id="ProtNLM"/>
    </source>
</evidence>
<proteinExistence type="predicted"/>
<organism evidence="1 2">
    <name type="scientific">Microvirga makkahensis</name>
    <dbReference type="NCBI Taxonomy" id="1128670"/>
    <lineage>
        <taxon>Bacteria</taxon>
        <taxon>Pseudomonadati</taxon>
        <taxon>Pseudomonadota</taxon>
        <taxon>Alphaproteobacteria</taxon>
        <taxon>Hyphomicrobiales</taxon>
        <taxon>Methylobacteriaceae</taxon>
        <taxon>Microvirga</taxon>
    </lineage>
</organism>
<dbReference type="Proteomes" id="UP000436483">
    <property type="component" value="Unassembled WGS sequence"/>
</dbReference>
<protein>
    <recommendedName>
        <fullName evidence="3">PAS domain-containing protein</fullName>
    </recommendedName>
</protein>
<name>A0A7X3SPL1_9HYPH</name>
<dbReference type="EMBL" id="WURB01000007">
    <property type="protein sequence ID" value="MXQ12244.1"/>
    <property type="molecule type" value="Genomic_DNA"/>
</dbReference>
<reference evidence="1 2" key="2">
    <citation type="submission" date="2020-01" db="EMBL/GenBank/DDBJ databases">
        <title>Microvirga sp. nov., an arsenate reduction bacterium isolated from Tibet hotspring sediments.</title>
        <authorList>
            <person name="Xian W.-D."/>
            <person name="Li W.-J."/>
        </authorList>
    </citation>
    <scope>NUCLEOTIDE SEQUENCE [LARGE SCALE GENOMIC DNA]</scope>
    <source>
        <strain evidence="1 2">KCTC 23863</strain>
    </source>
</reference>
<evidence type="ECO:0000313" key="1">
    <source>
        <dbReference type="EMBL" id="MXQ12244.1"/>
    </source>
</evidence>
<comment type="caution">
    <text evidence="1">The sequence shown here is derived from an EMBL/GenBank/DDBJ whole genome shotgun (WGS) entry which is preliminary data.</text>
</comment>
<reference evidence="1 2" key="1">
    <citation type="submission" date="2019-12" db="EMBL/GenBank/DDBJ databases">
        <authorList>
            <person name="Yuan C.-G."/>
        </authorList>
    </citation>
    <scope>NUCLEOTIDE SEQUENCE [LARGE SCALE GENOMIC DNA]</scope>
    <source>
        <strain evidence="1 2">KCTC 23863</strain>
    </source>
</reference>
<keyword evidence="2" id="KW-1185">Reference proteome</keyword>
<gene>
    <name evidence="1" type="ORF">GR328_12365</name>
</gene>
<sequence>MDLTRLLADAIHTAAADAVMATDRDRIIGVWNPGTERTIGCHSELRLTHHRSNSLTS</sequence>
<dbReference type="AlphaFoldDB" id="A0A7X3SPL1"/>